<name>A0ABV8A0N5_9GAMM</name>
<accession>A0ABV8A0N5</accession>
<gene>
    <name evidence="3" type="ORF">ACFOOG_13850</name>
</gene>
<keyword evidence="1" id="KW-0812">Transmembrane</keyword>
<organism evidence="3 4">
    <name type="scientific">Saccharospirillum mangrovi</name>
    <dbReference type="NCBI Taxonomy" id="2161747"/>
    <lineage>
        <taxon>Bacteria</taxon>
        <taxon>Pseudomonadati</taxon>
        <taxon>Pseudomonadota</taxon>
        <taxon>Gammaproteobacteria</taxon>
        <taxon>Oceanospirillales</taxon>
        <taxon>Saccharospirillaceae</taxon>
        <taxon>Saccharospirillum</taxon>
    </lineage>
</organism>
<feature type="transmembrane region" description="Helical" evidence="1">
    <location>
        <begin position="6"/>
        <end position="25"/>
    </location>
</feature>
<keyword evidence="1" id="KW-0472">Membrane</keyword>
<evidence type="ECO:0000313" key="4">
    <source>
        <dbReference type="Proteomes" id="UP001595617"/>
    </source>
</evidence>
<protein>
    <submittedName>
        <fullName evidence="3">Nitrate- and nitrite sensing domain-containing protein</fullName>
    </submittedName>
</protein>
<keyword evidence="4" id="KW-1185">Reference proteome</keyword>
<dbReference type="Proteomes" id="UP001595617">
    <property type="component" value="Unassembled WGS sequence"/>
</dbReference>
<dbReference type="EMBL" id="JBHRYR010000004">
    <property type="protein sequence ID" value="MFC3853924.1"/>
    <property type="molecule type" value="Genomic_DNA"/>
</dbReference>
<feature type="domain" description="Nitrate/nitrite sensing protein" evidence="2">
    <location>
        <begin position="49"/>
        <end position="279"/>
    </location>
</feature>
<proteinExistence type="predicted"/>
<keyword evidence="1" id="KW-1133">Transmembrane helix</keyword>
<evidence type="ECO:0000256" key="1">
    <source>
        <dbReference type="SAM" id="Phobius"/>
    </source>
</evidence>
<evidence type="ECO:0000313" key="3">
    <source>
        <dbReference type="EMBL" id="MFC3853924.1"/>
    </source>
</evidence>
<dbReference type="InterPro" id="IPR013587">
    <property type="entry name" value="Nitrate/nitrite_sensing"/>
</dbReference>
<evidence type="ECO:0000259" key="2">
    <source>
        <dbReference type="Pfam" id="PF08376"/>
    </source>
</evidence>
<sequence>MNSLPIVFMLSGSMVAALSLLALGLHVRQRQQRRLELTLTLHQLRLLRQLIAALQRHRGLSNGVLSGDSSLRAELAQTRQTVDQHMQQSLMLSTTQREAWDALLDHWSRLRQSGHLTPENNLTQHSLLIRNSLYLLEDIAVSADLTKEHPALHYVAALWRDLVPAAEWAGQARALGTGLAAQGNSTAEQRVRLRFLYQKIEQSTQRTFTLLQDHAHRFPESTLSGVNGCAQAVNGLLACIDRDLLQGTTPTIAAPAFFAQATKTIDQLFAVVDAALGQLERAHNITAQ</sequence>
<reference evidence="4" key="1">
    <citation type="journal article" date="2019" name="Int. J. Syst. Evol. Microbiol.">
        <title>The Global Catalogue of Microorganisms (GCM) 10K type strain sequencing project: providing services to taxonomists for standard genome sequencing and annotation.</title>
        <authorList>
            <consortium name="The Broad Institute Genomics Platform"/>
            <consortium name="The Broad Institute Genome Sequencing Center for Infectious Disease"/>
            <person name="Wu L."/>
            <person name="Ma J."/>
        </authorList>
    </citation>
    <scope>NUCLEOTIDE SEQUENCE [LARGE SCALE GENOMIC DNA]</scope>
    <source>
        <strain evidence="4">IBRC 10765</strain>
    </source>
</reference>
<dbReference type="Pfam" id="PF08376">
    <property type="entry name" value="NIT"/>
    <property type="match status" value="1"/>
</dbReference>
<dbReference type="RefSeq" id="WP_380697693.1">
    <property type="nucleotide sequence ID" value="NZ_JBHRYR010000004.1"/>
</dbReference>
<comment type="caution">
    <text evidence="3">The sequence shown here is derived from an EMBL/GenBank/DDBJ whole genome shotgun (WGS) entry which is preliminary data.</text>
</comment>